<gene>
    <name evidence="10" type="primary">SAE1</name>
    <name evidence="10" type="ORF">B7P43_G00568</name>
</gene>
<sequence>MVGIDGSSELTEDEAELYDRQIRLWGLESQKRLRKARILLIGLQGFGAEICKNIILAGVKAVTILDGGVVKDEDASSQFLAPRDQLGKNRAEASLSRAQQLNPMVKVTADPQDVADKPDTFFGEFDVICATECSVEQLIRINQICREKSIKFFCGDVFGMFGYTFADLQIHEYAEEVTVHKASRSQKSGEPAAKVAKLSPVKETRKQTATFVPLQDVLEFDWSSETYAKRVPKADPSYFLMRVLLRFRSKHGHDPIPKNREKDIEELCKIRDEVLTKLRVPVEKVPDNLFRNVFAEVSPVCAIVGGVMAQEIIKAVSQKESPHNNMFFFNPIKNVGFVDHIGN</sequence>
<comment type="subcellular location">
    <subcellularLocation>
        <location evidence="1">Nucleus</location>
    </subcellularLocation>
</comment>
<organism evidence="10 11">
    <name type="scientific">Cryptotermes secundus</name>
    <dbReference type="NCBI Taxonomy" id="105785"/>
    <lineage>
        <taxon>Eukaryota</taxon>
        <taxon>Metazoa</taxon>
        <taxon>Ecdysozoa</taxon>
        <taxon>Arthropoda</taxon>
        <taxon>Hexapoda</taxon>
        <taxon>Insecta</taxon>
        <taxon>Pterygota</taxon>
        <taxon>Neoptera</taxon>
        <taxon>Polyneoptera</taxon>
        <taxon>Dictyoptera</taxon>
        <taxon>Blattodea</taxon>
        <taxon>Blattoidea</taxon>
        <taxon>Termitoidae</taxon>
        <taxon>Kalotermitidae</taxon>
        <taxon>Cryptotermitinae</taxon>
        <taxon>Cryptotermes</taxon>
    </lineage>
</organism>
<evidence type="ECO:0000256" key="2">
    <source>
        <dbReference type="ARBA" id="ARBA00004718"/>
    </source>
</evidence>
<keyword evidence="5" id="KW-0539">Nucleus</keyword>
<dbReference type="GO" id="GO:0016925">
    <property type="term" value="P:protein sumoylation"/>
    <property type="evidence" value="ECO:0007669"/>
    <property type="project" value="TreeGrafter"/>
</dbReference>
<dbReference type="InterPro" id="IPR000011">
    <property type="entry name" value="UBQ/SUMO-activ_enz_E1-like"/>
</dbReference>
<comment type="similarity">
    <text evidence="3">Belongs to the ubiquitin-activating E1 family.</text>
</comment>
<accession>A0A2J7R588</accession>
<evidence type="ECO:0000259" key="9">
    <source>
        <dbReference type="Pfam" id="PF00899"/>
    </source>
</evidence>
<dbReference type="EMBL" id="NEVH01007392">
    <property type="protein sequence ID" value="PNF35996.1"/>
    <property type="molecule type" value="Genomic_DNA"/>
</dbReference>
<dbReference type="FunFam" id="3.40.50.720:FF:000744">
    <property type="entry name" value="Smt3 activating enzyme 1"/>
    <property type="match status" value="1"/>
</dbReference>
<dbReference type="STRING" id="105785.A0A2J7R588"/>
<evidence type="ECO:0000256" key="6">
    <source>
        <dbReference type="ARBA" id="ARBA00026003"/>
    </source>
</evidence>
<keyword evidence="4" id="KW-0833">Ubl conjugation pathway</keyword>
<comment type="pathway">
    <text evidence="2">Protein modification; protein sumoylation.</text>
</comment>
<dbReference type="Proteomes" id="UP000235965">
    <property type="component" value="Unassembled WGS sequence"/>
</dbReference>
<evidence type="ECO:0000256" key="5">
    <source>
        <dbReference type="ARBA" id="ARBA00023242"/>
    </source>
</evidence>
<dbReference type="GO" id="GO:0019948">
    <property type="term" value="F:SUMO activating enzyme activity"/>
    <property type="evidence" value="ECO:0007669"/>
    <property type="project" value="TreeGrafter"/>
</dbReference>
<keyword evidence="11" id="KW-1185">Reference proteome</keyword>
<dbReference type="InParanoid" id="A0A2J7R588"/>
<dbReference type="SUPFAM" id="SSF69572">
    <property type="entry name" value="Activating enzymes of the ubiquitin-like proteins"/>
    <property type="match status" value="1"/>
</dbReference>
<evidence type="ECO:0000256" key="1">
    <source>
        <dbReference type="ARBA" id="ARBA00004123"/>
    </source>
</evidence>
<dbReference type="PANTHER" id="PTHR10953">
    <property type="entry name" value="UBIQUITIN-ACTIVATING ENZYME E1"/>
    <property type="match status" value="1"/>
</dbReference>
<evidence type="ECO:0000313" key="10">
    <source>
        <dbReference type="EMBL" id="PNF35996.1"/>
    </source>
</evidence>
<dbReference type="PRINTS" id="PR01849">
    <property type="entry name" value="UBIQUITINACT"/>
</dbReference>
<dbReference type="CDD" id="cd01492">
    <property type="entry name" value="Aos1_SUMO"/>
    <property type="match status" value="1"/>
</dbReference>
<evidence type="ECO:0000313" key="11">
    <source>
        <dbReference type="Proteomes" id="UP000235965"/>
    </source>
</evidence>
<dbReference type="FunCoup" id="A0A2J7R588">
    <property type="interactions" value="2410"/>
</dbReference>
<dbReference type="AlphaFoldDB" id="A0A2J7R588"/>
<evidence type="ECO:0000256" key="3">
    <source>
        <dbReference type="ARBA" id="ARBA00005673"/>
    </source>
</evidence>
<dbReference type="InterPro" id="IPR045886">
    <property type="entry name" value="ThiF/MoeB/HesA"/>
</dbReference>
<evidence type="ECO:0000256" key="8">
    <source>
        <dbReference type="ARBA" id="ARBA00044354"/>
    </source>
</evidence>
<dbReference type="GO" id="GO:0031510">
    <property type="term" value="C:SUMO activating enzyme complex"/>
    <property type="evidence" value="ECO:0007669"/>
    <property type="project" value="TreeGrafter"/>
</dbReference>
<dbReference type="InterPro" id="IPR035985">
    <property type="entry name" value="Ubiquitin-activating_enz"/>
</dbReference>
<comment type="subunit">
    <text evidence="6">Heterodimer of SAE1 and UBA2/SAE2. The heterodimer corresponds to the two domains that are encoded on a single polypeptide chain in ubiquitin-activating enzyme E1. Interacts with UBE2I.</text>
</comment>
<dbReference type="InterPro" id="IPR000594">
    <property type="entry name" value="ThiF_NAD_FAD-bd"/>
</dbReference>
<evidence type="ECO:0000256" key="7">
    <source>
        <dbReference type="ARBA" id="ARBA00044187"/>
    </source>
</evidence>
<dbReference type="Pfam" id="PF00899">
    <property type="entry name" value="ThiF"/>
    <property type="match status" value="1"/>
</dbReference>
<comment type="caution">
    <text evidence="10">The sequence shown here is derived from an EMBL/GenBank/DDBJ whole genome shotgun (WGS) entry which is preliminary data.</text>
</comment>
<feature type="domain" description="THIF-type NAD/FAD binding fold" evidence="9">
    <location>
        <begin position="18"/>
        <end position="333"/>
    </location>
</feature>
<dbReference type="OrthoDB" id="412647at2759"/>
<evidence type="ECO:0000256" key="4">
    <source>
        <dbReference type="ARBA" id="ARBA00022786"/>
    </source>
</evidence>
<dbReference type="Gene3D" id="3.40.50.720">
    <property type="entry name" value="NAD(P)-binding Rossmann-like Domain"/>
    <property type="match status" value="1"/>
</dbReference>
<dbReference type="GO" id="GO:0005737">
    <property type="term" value="C:cytoplasm"/>
    <property type="evidence" value="ECO:0007669"/>
    <property type="project" value="TreeGrafter"/>
</dbReference>
<name>A0A2J7R588_9NEOP</name>
<protein>
    <recommendedName>
        <fullName evidence="7">SUMO-activating enzyme subunit 1</fullName>
    </recommendedName>
    <alternativeName>
        <fullName evidence="8">Ubiquitin-like 1-activating enzyme E1A</fullName>
    </alternativeName>
</protein>
<proteinExistence type="inferred from homology"/>
<reference evidence="10 11" key="1">
    <citation type="submission" date="2017-12" db="EMBL/GenBank/DDBJ databases">
        <title>Hemimetabolous genomes reveal molecular basis of termite eusociality.</title>
        <authorList>
            <person name="Harrison M.C."/>
            <person name="Jongepier E."/>
            <person name="Robertson H.M."/>
            <person name="Arning N."/>
            <person name="Bitard-Feildel T."/>
            <person name="Chao H."/>
            <person name="Childers C.P."/>
            <person name="Dinh H."/>
            <person name="Doddapaneni H."/>
            <person name="Dugan S."/>
            <person name="Gowin J."/>
            <person name="Greiner C."/>
            <person name="Han Y."/>
            <person name="Hu H."/>
            <person name="Hughes D.S.T."/>
            <person name="Huylmans A.-K."/>
            <person name="Kemena C."/>
            <person name="Kremer L.P.M."/>
            <person name="Lee S.L."/>
            <person name="Lopez-Ezquerra A."/>
            <person name="Mallet L."/>
            <person name="Monroy-Kuhn J.M."/>
            <person name="Moser A."/>
            <person name="Murali S.C."/>
            <person name="Muzny D.M."/>
            <person name="Otani S."/>
            <person name="Piulachs M.-D."/>
            <person name="Poelchau M."/>
            <person name="Qu J."/>
            <person name="Schaub F."/>
            <person name="Wada-Katsumata A."/>
            <person name="Worley K.C."/>
            <person name="Xie Q."/>
            <person name="Ylla G."/>
            <person name="Poulsen M."/>
            <person name="Gibbs R.A."/>
            <person name="Schal C."/>
            <person name="Richards S."/>
            <person name="Belles X."/>
            <person name="Korb J."/>
            <person name="Bornberg-Bauer E."/>
        </authorList>
    </citation>
    <scope>NUCLEOTIDE SEQUENCE [LARGE SCALE GENOMIC DNA]</scope>
    <source>
        <tissue evidence="10">Whole body</tissue>
    </source>
</reference>
<dbReference type="PANTHER" id="PTHR10953:SF162">
    <property type="entry name" value="SUMO-ACTIVATING ENZYME SUBUNIT 1"/>
    <property type="match status" value="1"/>
</dbReference>